<keyword evidence="4" id="KW-1185">Reference proteome</keyword>
<dbReference type="InterPro" id="IPR050942">
    <property type="entry name" value="F-box_BR-signaling"/>
</dbReference>
<gene>
    <name evidence="3" type="ORF">QJS04_geneDACA014689</name>
</gene>
<proteinExistence type="predicted"/>
<protein>
    <recommendedName>
        <fullName evidence="5">DUF295 domain-containing protein</fullName>
    </recommendedName>
</protein>
<dbReference type="EMBL" id="JAUJYN010000005">
    <property type="protein sequence ID" value="KAK1270136.1"/>
    <property type="molecule type" value="Genomic_DNA"/>
</dbReference>
<dbReference type="Pfam" id="PF03478">
    <property type="entry name" value="Beta-prop_KIB1-4"/>
    <property type="match status" value="1"/>
</dbReference>
<reference evidence="3" key="2">
    <citation type="submission" date="2023-06" db="EMBL/GenBank/DDBJ databases">
        <authorList>
            <person name="Ma L."/>
            <person name="Liu K.-W."/>
            <person name="Li Z."/>
            <person name="Hsiao Y.-Y."/>
            <person name="Qi Y."/>
            <person name="Fu T."/>
            <person name="Tang G."/>
            <person name="Zhang D."/>
            <person name="Sun W.-H."/>
            <person name="Liu D.-K."/>
            <person name="Li Y."/>
            <person name="Chen G.-Z."/>
            <person name="Liu X.-D."/>
            <person name="Liao X.-Y."/>
            <person name="Jiang Y.-T."/>
            <person name="Yu X."/>
            <person name="Hao Y."/>
            <person name="Huang J."/>
            <person name="Zhao X.-W."/>
            <person name="Ke S."/>
            <person name="Chen Y.-Y."/>
            <person name="Wu W.-L."/>
            <person name="Hsu J.-L."/>
            <person name="Lin Y.-F."/>
            <person name="Huang M.-D."/>
            <person name="Li C.-Y."/>
            <person name="Huang L."/>
            <person name="Wang Z.-W."/>
            <person name="Zhao X."/>
            <person name="Zhong W.-Y."/>
            <person name="Peng D.-H."/>
            <person name="Ahmad S."/>
            <person name="Lan S."/>
            <person name="Zhang J.-S."/>
            <person name="Tsai W.-C."/>
            <person name="Van De Peer Y."/>
            <person name="Liu Z.-J."/>
        </authorList>
    </citation>
    <scope>NUCLEOTIDE SEQUENCE</scope>
    <source>
        <strain evidence="3">SCP</strain>
        <tissue evidence="3">Leaves</tissue>
    </source>
</reference>
<dbReference type="Pfam" id="PF12937">
    <property type="entry name" value="F-box-like"/>
    <property type="match status" value="1"/>
</dbReference>
<evidence type="ECO:0000313" key="4">
    <source>
        <dbReference type="Proteomes" id="UP001179952"/>
    </source>
</evidence>
<dbReference type="PANTHER" id="PTHR44259">
    <property type="entry name" value="OS07G0183000 PROTEIN-RELATED"/>
    <property type="match status" value="1"/>
</dbReference>
<dbReference type="InterPro" id="IPR005174">
    <property type="entry name" value="KIB1-4_b-propeller"/>
</dbReference>
<dbReference type="Proteomes" id="UP001179952">
    <property type="component" value="Unassembled WGS sequence"/>
</dbReference>
<evidence type="ECO:0000313" key="3">
    <source>
        <dbReference type="EMBL" id="KAK1270136.1"/>
    </source>
</evidence>
<dbReference type="AlphaFoldDB" id="A0AAV9B0X7"/>
<sequence>MEADWSDLPRDILLSIAERMANLSDYTRLGAVCKPWRTAFVGIPRPLHLRFPLLFLSSRNTANSNNGPDHALYSPLERKVHPVKLPERRRPGRCIGSSSDGWVCMVDDDSLDIYLFDPFSGVVVHLPCLFGDENLFKAVWSAKPTDPNFIIVLFKLDPHSMVYCRTGDAQWTFMHNSLRLADLKCVSDAIFYKEKLYLLEDEEGRIVAVDLLHQEVEEIWIPKLVYSVLSIGFKRMYLAAGPSGLLFIARQMKVSTNWWQERDVQVQLETGRFRIFEVDETMTKWKERESLGDGMLFLGLNASMWLSSSNFQQCKRNSIYFTDDSSYNNTFCFSVTENRACLPTFGLDSGVFHLEDRSFDSIIYGHDMKLLYPNTVWVVPNP</sequence>
<organism evidence="3 4">
    <name type="scientific">Acorus gramineus</name>
    <name type="common">Dwarf sweet flag</name>
    <dbReference type="NCBI Taxonomy" id="55184"/>
    <lineage>
        <taxon>Eukaryota</taxon>
        <taxon>Viridiplantae</taxon>
        <taxon>Streptophyta</taxon>
        <taxon>Embryophyta</taxon>
        <taxon>Tracheophyta</taxon>
        <taxon>Spermatophyta</taxon>
        <taxon>Magnoliopsida</taxon>
        <taxon>Liliopsida</taxon>
        <taxon>Acoraceae</taxon>
        <taxon>Acorus</taxon>
    </lineage>
</organism>
<reference evidence="3" key="1">
    <citation type="journal article" date="2023" name="Nat. Commun.">
        <title>Diploid and tetraploid genomes of Acorus and the evolution of monocots.</title>
        <authorList>
            <person name="Ma L."/>
            <person name="Liu K.W."/>
            <person name="Li Z."/>
            <person name="Hsiao Y.Y."/>
            <person name="Qi Y."/>
            <person name="Fu T."/>
            <person name="Tang G.D."/>
            <person name="Zhang D."/>
            <person name="Sun W.H."/>
            <person name="Liu D.K."/>
            <person name="Li Y."/>
            <person name="Chen G.Z."/>
            <person name="Liu X.D."/>
            <person name="Liao X.Y."/>
            <person name="Jiang Y.T."/>
            <person name="Yu X."/>
            <person name="Hao Y."/>
            <person name="Huang J."/>
            <person name="Zhao X.W."/>
            <person name="Ke S."/>
            <person name="Chen Y.Y."/>
            <person name="Wu W.L."/>
            <person name="Hsu J.L."/>
            <person name="Lin Y.F."/>
            <person name="Huang M.D."/>
            <person name="Li C.Y."/>
            <person name="Huang L."/>
            <person name="Wang Z.W."/>
            <person name="Zhao X."/>
            <person name="Zhong W.Y."/>
            <person name="Peng D.H."/>
            <person name="Ahmad S."/>
            <person name="Lan S."/>
            <person name="Zhang J.S."/>
            <person name="Tsai W.C."/>
            <person name="Van de Peer Y."/>
            <person name="Liu Z.J."/>
        </authorList>
    </citation>
    <scope>NUCLEOTIDE SEQUENCE</scope>
    <source>
        <strain evidence="3">SCP</strain>
    </source>
</reference>
<evidence type="ECO:0000259" key="2">
    <source>
        <dbReference type="Pfam" id="PF12937"/>
    </source>
</evidence>
<dbReference type="SUPFAM" id="SSF81383">
    <property type="entry name" value="F-box domain"/>
    <property type="match status" value="1"/>
</dbReference>
<evidence type="ECO:0000259" key="1">
    <source>
        <dbReference type="Pfam" id="PF03478"/>
    </source>
</evidence>
<dbReference type="Gene3D" id="1.20.1280.50">
    <property type="match status" value="1"/>
</dbReference>
<feature type="domain" description="KIB1-4 beta-propeller" evidence="1">
    <location>
        <begin position="72"/>
        <end position="332"/>
    </location>
</feature>
<evidence type="ECO:0008006" key="5">
    <source>
        <dbReference type="Google" id="ProtNLM"/>
    </source>
</evidence>
<dbReference type="InterPro" id="IPR001810">
    <property type="entry name" value="F-box_dom"/>
</dbReference>
<name>A0AAV9B0X7_ACOGR</name>
<dbReference type="InterPro" id="IPR036047">
    <property type="entry name" value="F-box-like_dom_sf"/>
</dbReference>
<accession>A0AAV9B0X7</accession>
<comment type="caution">
    <text evidence="3">The sequence shown here is derived from an EMBL/GenBank/DDBJ whole genome shotgun (WGS) entry which is preliminary data.</text>
</comment>
<feature type="domain" description="F-box" evidence="2">
    <location>
        <begin position="5"/>
        <end position="39"/>
    </location>
</feature>